<dbReference type="Pfam" id="PF00437">
    <property type="entry name" value="T2SSE"/>
    <property type="match status" value="1"/>
</dbReference>
<keyword evidence="2" id="KW-0547">Nucleotide-binding</keyword>
<evidence type="ECO:0000313" key="7">
    <source>
        <dbReference type="Proteomes" id="UP000726777"/>
    </source>
</evidence>
<protein>
    <submittedName>
        <fullName evidence="6">Flp pilus assembly complex ATPase component TadA</fullName>
    </submittedName>
</protein>
<evidence type="ECO:0000313" key="6">
    <source>
        <dbReference type="EMBL" id="MCC3807648.1"/>
    </source>
</evidence>
<gene>
    <name evidence="6" type="primary">tadA</name>
    <name evidence="6" type="ORF">IB292_21750</name>
</gene>
<comment type="similarity">
    <text evidence="1">Belongs to the GSP E family.</text>
</comment>
<organism evidence="6 7">
    <name type="scientific">Vibrio parahaemolyticus</name>
    <dbReference type="NCBI Taxonomy" id="670"/>
    <lineage>
        <taxon>Bacteria</taxon>
        <taxon>Pseudomonadati</taxon>
        <taxon>Pseudomonadota</taxon>
        <taxon>Gammaproteobacteria</taxon>
        <taxon>Vibrionales</taxon>
        <taxon>Vibrionaceae</taxon>
        <taxon>Vibrio</taxon>
    </lineage>
</organism>
<feature type="compositionally biased region" description="Polar residues" evidence="4">
    <location>
        <begin position="594"/>
        <end position="604"/>
    </location>
</feature>
<evidence type="ECO:0000256" key="1">
    <source>
        <dbReference type="ARBA" id="ARBA00006611"/>
    </source>
</evidence>
<dbReference type="PANTHER" id="PTHR30258">
    <property type="entry name" value="TYPE II SECRETION SYSTEM PROTEIN GSPE-RELATED"/>
    <property type="match status" value="1"/>
</dbReference>
<feature type="region of interest" description="Disordered" evidence="4">
    <location>
        <begin position="546"/>
        <end position="604"/>
    </location>
</feature>
<dbReference type="PANTHER" id="PTHR30258:SF1">
    <property type="entry name" value="PROTEIN TRANSPORT PROTEIN HOFB HOMOLOG"/>
    <property type="match status" value="1"/>
</dbReference>
<evidence type="ECO:0000256" key="4">
    <source>
        <dbReference type="SAM" id="MobiDB-lite"/>
    </source>
</evidence>
<dbReference type="Proteomes" id="UP000726777">
    <property type="component" value="Unassembled WGS sequence"/>
</dbReference>
<dbReference type="AlphaFoldDB" id="A0A9Q3UF12"/>
<comment type="caution">
    <text evidence="6">The sequence shown here is derived from an EMBL/GenBank/DDBJ whole genome shotgun (WGS) entry which is preliminary data.</text>
</comment>
<evidence type="ECO:0000256" key="3">
    <source>
        <dbReference type="ARBA" id="ARBA00022840"/>
    </source>
</evidence>
<dbReference type="GO" id="GO:0005886">
    <property type="term" value="C:plasma membrane"/>
    <property type="evidence" value="ECO:0007669"/>
    <property type="project" value="TreeGrafter"/>
</dbReference>
<proteinExistence type="inferred from homology"/>
<keyword evidence="3" id="KW-0067">ATP-binding</keyword>
<feature type="compositionally biased region" description="Basic and acidic residues" evidence="4">
    <location>
        <begin position="567"/>
        <end position="582"/>
    </location>
</feature>
<accession>A0A9Q3UF12</accession>
<evidence type="ECO:0000256" key="2">
    <source>
        <dbReference type="ARBA" id="ARBA00022741"/>
    </source>
</evidence>
<dbReference type="SUPFAM" id="SSF52540">
    <property type="entry name" value="P-loop containing nucleoside triphosphate hydrolases"/>
    <property type="match status" value="1"/>
</dbReference>
<name>A0A9Q3UF12_VIBPH</name>
<dbReference type="InterPro" id="IPR027417">
    <property type="entry name" value="P-loop_NTPase"/>
</dbReference>
<dbReference type="Gene3D" id="3.30.450.90">
    <property type="match status" value="1"/>
</dbReference>
<feature type="domain" description="Bacterial type II secretion system protein E" evidence="5">
    <location>
        <begin position="98"/>
        <end position="491"/>
    </location>
</feature>
<dbReference type="GO" id="GO:0005524">
    <property type="term" value="F:ATP binding"/>
    <property type="evidence" value="ECO:0007669"/>
    <property type="project" value="UniProtKB-KW"/>
</dbReference>
<dbReference type="EMBL" id="JACVHL010000029">
    <property type="protein sequence ID" value="MCC3807648.1"/>
    <property type="molecule type" value="Genomic_DNA"/>
</dbReference>
<evidence type="ECO:0000259" key="5">
    <source>
        <dbReference type="Pfam" id="PF00437"/>
    </source>
</evidence>
<dbReference type="RefSeq" id="WP_228085932.1">
    <property type="nucleotide sequence ID" value="NZ_JACVHL010000029.1"/>
</dbReference>
<sequence length="604" mass="67720">MTPNDNAELVLDDTLKSLYFTHQDTVALENGIILTTDYDSAAIDAIKTHINAHRDDFPELFGITLTVEKTDPSSMAKHIERMTQKGESYQLDDKTASVMGNDVRKMLQEAVNREASDIHIELYAAETRIEARIDGRMIELQKTIPEHEYGNNLIGYLFNQLGADTDGDFYVNKPNNGRVEMELHTPDGKRNTIWRISYIYAKDKGGQATLRWLNKDTTIPPLDAIGWETGHVKAMQTFLSSPAGACLIAGQVGSGKSTTIASALSSVKNTGRSINTLEDPVEFDIGVMQTSVFRSKNNPNELNDLVRLLLRHDVDIEMHGEVRDKEGAMAVCRKAETGQLMFSTLHTSSAIGIAHTLNEQMGVPLALIAAPELMKLWIYQTLVRKLCPHCCQSYDQAHLSWTPEQYKQFEQWQHHGVPKQHLRFKHPDGCEHCYQGEKGRTTLVEMIVLDDHDRQFILSKDYLGWTNALKEKGYKTILDHANLKIARGEMDLFTAAERVDGLFKEESQTVYGSFFDMGALPPQDIIPKEEAFAPHLIEEEQPNLLEEMDAPLETPEAADETATSEPVTKEEQVNEDALRTDQLDTPSEEADVGTTDTSPESEPC</sequence>
<dbReference type="Gene3D" id="3.40.50.300">
    <property type="entry name" value="P-loop containing nucleotide triphosphate hydrolases"/>
    <property type="match status" value="1"/>
</dbReference>
<reference evidence="6" key="1">
    <citation type="submission" date="2020-09" db="EMBL/GenBank/DDBJ databases">
        <title>Genome sequence of Vibrio parahaemolyticus isolates.</title>
        <authorList>
            <person name="Hammerl J.A."/>
            <person name="Strauch E."/>
        </authorList>
    </citation>
    <scope>NUCLEOTIDE SEQUENCE</scope>
    <source>
        <strain evidence="6">17-VB00146</strain>
    </source>
</reference>
<dbReference type="GO" id="GO:0016887">
    <property type="term" value="F:ATP hydrolysis activity"/>
    <property type="evidence" value="ECO:0007669"/>
    <property type="project" value="TreeGrafter"/>
</dbReference>
<dbReference type="InterPro" id="IPR001482">
    <property type="entry name" value="T2SS/T4SS_dom"/>
</dbReference>
<dbReference type="CDD" id="cd01129">
    <property type="entry name" value="PulE-GspE-like"/>
    <property type="match status" value="1"/>
</dbReference>